<comment type="caution">
    <text evidence="4">The sequence shown here is derived from an EMBL/GenBank/DDBJ whole genome shotgun (WGS) entry which is preliminary data.</text>
</comment>
<dbReference type="PANTHER" id="PTHR42693:SF53">
    <property type="entry name" value="ENDO-4-O-SULFATASE"/>
    <property type="match status" value="1"/>
</dbReference>
<sequence length="529" mass="58007">MTVRPNVILVLADDLGYSDIGCYGGEIRTPNLDRLAADGVRLAQFYNTARCSPSRASLLTGLHPHQTGIGILTNDDGPRGYPGTLRPEATTVAEVLGGAGYDTAMFGKWHLTGQIDEPDDSWPTRRGFDTFFGTLSGCGSYYWPSTLHDGEKPVGDLPVVQRDFFYTDEISQRACDYLDGRDGATPFLMYVAYTAPHWPLHAKPEDVAAYDGAFADGWDTLRERRLERLHASGLLQQGTGLSERDPSQPAWEDVADLEWQQRRMEVYAAQVEVMDRGIGRILDHLDATGLADDTIVVFLADNGACAEELPFGDPEVFRARRSIVPASTRDGAPLALGNTPDVVPGPEETYASYGQAWANLSNTPFRLYKRWVHEGGIATPFVVRWPAGGLADGQVVHTPFQLTHVLPTLLDAAGVAHPAAPAPSMLPAWRGGEVDPGMLCWEHLGNSAVRRGGWKLVREHGDPWELYDVGTDRSETDDLAAQHPELVAELEAAYDAWAERVGVVPRQQIVDLYDELHRRRVVVEGGVDG</sequence>
<dbReference type="Gene3D" id="3.40.720.10">
    <property type="entry name" value="Alkaline Phosphatase, subunit A"/>
    <property type="match status" value="1"/>
</dbReference>
<name>A0ABW1LHS2_9ACTN</name>
<keyword evidence="5" id="KW-1185">Reference proteome</keyword>
<dbReference type="SUPFAM" id="SSF53649">
    <property type="entry name" value="Alkaline phosphatase-like"/>
    <property type="match status" value="1"/>
</dbReference>
<dbReference type="Gene3D" id="3.30.1120.10">
    <property type="match status" value="1"/>
</dbReference>
<dbReference type="InterPro" id="IPR000917">
    <property type="entry name" value="Sulfatase_N"/>
</dbReference>
<accession>A0ABW1LHS2</accession>
<proteinExistence type="inferred from homology"/>
<keyword evidence="2 4" id="KW-0378">Hydrolase</keyword>
<dbReference type="Pfam" id="PF00884">
    <property type="entry name" value="Sulfatase"/>
    <property type="match status" value="1"/>
</dbReference>
<dbReference type="CDD" id="cd16025">
    <property type="entry name" value="PAS_like"/>
    <property type="match status" value="1"/>
</dbReference>
<evidence type="ECO:0000256" key="2">
    <source>
        <dbReference type="ARBA" id="ARBA00022801"/>
    </source>
</evidence>
<dbReference type="GO" id="GO:0016787">
    <property type="term" value="F:hydrolase activity"/>
    <property type="evidence" value="ECO:0007669"/>
    <property type="project" value="UniProtKB-KW"/>
</dbReference>
<protein>
    <submittedName>
        <fullName evidence="4">Arylsulfatase</fullName>
        <ecNumber evidence="4">3.1.6.-</ecNumber>
    </submittedName>
</protein>
<dbReference type="Proteomes" id="UP001596135">
    <property type="component" value="Unassembled WGS sequence"/>
</dbReference>
<evidence type="ECO:0000256" key="1">
    <source>
        <dbReference type="ARBA" id="ARBA00008779"/>
    </source>
</evidence>
<evidence type="ECO:0000313" key="5">
    <source>
        <dbReference type="Proteomes" id="UP001596135"/>
    </source>
</evidence>
<dbReference type="InterPro" id="IPR050738">
    <property type="entry name" value="Sulfatase"/>
</dbReference>
<organism evidence="4 5">
    <name type="scientific">Nocardioides hankookensis</name>
    <dbReference type="NCBI Taxonomy" id="443157"/>
    <lineage>
        <taxon>Bacteria</taxon>
        <taxon>Bacillati</taxon>
        <taxon>Actinomycetota</taxon>
        <taxon>Actinomycetes</taxon>
        <taxon>Propionibacteriales</taxon>
        <taxon>Nocardioidaceae</taxon>
        <taxon>Nocardioides</taxon>
    </lineage>
</organism>
<dbReference type="EC" id="3.1.6.-" evidence="4"/>
<gene>
    <name evidence="4" type="ORF">ACFPYL_08080</name>
</gene>
<feature type="domain" description="Sulfatase N-terminal" evidence="3">
    <location>
        <begin position="5"/>
        <end position="415"/>
    </location>
</feature>
<dbReference type="InterPro" id="IPR017850">
    <property type="entry name" value="Alkaline_phosphatase_core_sf"/>
</dbReference>
<reference evidence="5" key="1">
    <citation type="journal article" date="2019" name="Int. J. Syst. Evol. Microbiol.">
        <title>The Global Catalogue of Microorganisms (GCM) 10K type strain sequencing project: providing services to taxonomists for standard genome sequencing and annotation.</title>
        <authorList>
            <consortium name="The Broad Institute Genomics Platform"/>
            <consortium name="The Broad Institute Genome Sequencing Center for Infectious Disease"/>
            <person name="Wu L."/>
            <person name="Ma J."/>
        </authorList>
    </citation>
    <scope>NUCLEOTIDE SEQUENCE [LARGE SCALE GENOMIC DNA]</scope>
    <source>
        <strain evidence="5">CCUG 54522</strain>
    </source>
</reference>
<dbReference type="RefSeq" id="WP_379152748.1">
    <property type="nucleotide sequence ID" value="NZ_JBHSRJ010000004.1"/>
</dbReference>
<evidence type="ECO:0000259" key="3">
    <source>
        <dbReference type="Pfam" id="PF00884"/>
    </source>
</evidence>
<dbReference type="EMBL" id="JBHSRJ010000004">
    <property type="protein sequence ID" value="MFC6043029.1"/>
    <property type="molecule type" value="Genomic_DNA"/>
</dbReference>
<comment type="similarity">
    <text evidence="1">Belongs to the sulfatase family.</text>
</comment>
<dbReference type="PANTHER" id="PTHR42693">
    <property type="entry name" value="ARYLSULFATASE FAMILY MEMBER"/>
    <property type="match status" value="1"/>
</dbReference>
<evidence type="ECO:0000313" key="4">
    <source>
        <dbReference type="EMBL" id="MFC6043029.1"/>
    </source>
</evidence>